<evidence type="ECO:0000256" key="4">
    <source>
        <dbReference type="ARBA" id="ARBA00022723"/>
    </source>
</evidence>
<evidence type="ECO:0000256" key="5">
    <source>
        <dbReference type="ARBA" id="ARBA00023004"/>
    </source>
</evidence>
<dbReference type="InterPro" id="IPR012292">
    <property type="entry name" value="Globin/Proto"/>
</dbReference>
<dbReference type="PANTHER" id="PTHR47217:SF1">
    <property type="entry name" value="GLOBIN-LIKE PROTEIN"/>
    <property type="match status" value="1"/>
</dbReference>
<comment type="similarity">
    <text evidence="6">Belongs to the globin family.</text>
</comment>
<evidence type="ECO:0000256" key="1">
    <source>
        <dbReference type="ARBA" id="ARBA00022448"/>
    </source>
</evidence>
<evidence type="ECO:0000313" key="8">
    <source>
        <dbReference type="EMBL" id="CAD7599930.1"/>
    </source>
</evidence>
<sequence>MALLNVRSRETAHFGPLSPLPDVAMYLCIMGAILSYFWGTSEGPDFDVPDPATGLSPREKKALIDTWELVKLDITGNGVAILVEFFRTYPQKLEKFAAFSTVPLDKLSTNKKFHAHANAIMYTVTSVVDNLDEPEVLVEMLKKLGENHGRRKIVKSEFEELKKVILIVLTEKLGNKLTPQAAAAWDKALSVVVEVTSQGINSYTQAHSSIIS</sequence>
<name>A0A7R9K243_TIMGE</name>
<dbReference type="SUPFAM" id="SSF46458">
    <property type="entry name" value="Globin-like"/>
    <property type="match status" value="1"/>
</dbReference>
<dbReference type="PROSITE" id="PS01033">
    <property type="entry name" value="GLOBIN"/>
    <property type="match status" value="1"/>
</dbReference>
<feature type="domain" description="Globin" evidence="7">
    <location>
        <begin position="54"/>
        <end position="201"/>
    </location>
</feature>
<dbReference type="GO" id="GO:0046872">
    <property type="term" value="F:metal ion binding"/>
    <property type="evidence" value="ECO:0007669"/>
    <property type="project" value="UniProtKB-KW"/>
</dbReference>
<keyword evidence="4" id="KW-0479">Metal-binding</keyword>
<dbReference type="GO" id="GO:0005833">
    <property type="term" value="C:hemoglobin complex"/>
    <property type="evidence" value="ECO:0007669"/>
    <property type="project" value="InterPro"/>
</dbReference>
<evidence type="ECO:0000256" key="2">
    <source>
        <dbReference type="ARBA" id="ARBA00022617"/>
    </source>
</evidence>
<dbReference type="GO" id="GO:0005344">
    <property type="term" value="F:oxygen carrier activity"/>
    <property type="evidence" value="ECO:0007669"/>
    <property type="project" value="UniProtKB-KW"/>
</dbReference>
<dbReference type="InterPro" id="IPR044399">
    <property type="entry name" value="Mb-like_M"/>
</dbReference>
<dbReference type="InterPro" id="IPR000971">
    <property type="entry name" value="Globin"/>
</dbReference>
<dbReference type="InterPro" id="IPR009050">
    <property type="entry name" value="Globin-like_sf"/>
</dbReference>
<reference evidence="8" key="1">
    <citation type="submission" date="2020-11" db="EMBL/GenBank/DDBJ databases">
        <authorList>
            <person name="Tran Van P."/>
        </authorList>
    </citation>
    <scope>NUCLEOTIDE SEQUENCE</scope>
</reference>
<dbReference type="CDD" id="cd01040">
    <property type="entry name" value="Mb-like"/>
    <property type="match status" value="1"/>
</dbReference>
<protein>
    <recommendedName>
        <fullName evidence="7">Globin domain-containing protein</fullName>
    </recommendedName>
</protein>
<dbReference type="AlphaFoldDB" id="A0A7R9K243"/>
<dbReference type="GO" id="GO:0019825">
    <property type="term" value="F:oxygen binding"/>
    <property type="evidence" value="ECO:0007669"/>
    <property type="project" value="InterPro"/>
</dbReference>
<dbReference type="Gene3D" id="1.10.490.10">
    <property type="entry name" value="Globins"/>
    <property type="match status" value="1"/>
</dbReference>
<gene>
    <name evidence="8" type="ORF">TGEB3V08_LOCUS7490</name>
</gene>
<dbReference type="EMBL" id="OE842403">
    <property type="protein sequence ID" value="CAD7599930.1"/>
    <property type="molecule type" value="Genomic_DNA"/>
</dbReference>
<keyword evidence="2 6" id="KW-0349">Heme</keyword>
<dbReference type="GO" id="GO:0020037">
    <property type="term" value="F:heme binding"/>
    <property type="evidence" value="ECO:0007669"/>
    <property type="project" value="InterPro"/>
</dbReference>
<dbReference type="PRINTS" id="PR00611">
    <property type="entry name" value="ERYTHCRUORIN"/>
</dbReference>
<organism evidence="8">
    <name type="scientific">Timema genevievae</name>
    <name type="common">Walking stick</name>
    <dbReference type="NCBI Taxonomy" id="629358"/>
    <lineage>
        <taxon>Eukaryota</taxon>
        <taxon>Metazoa</taxon>
        <taxon>Ecdysozoa</taxon>
        <taxon>Arthropoda</taxon>
        <taxon>Hexapoda</taxon>
        <taxon>Insecta</taxon>
        <taxon>Pterygota</taxon>
        <taxon>Neoptera</taxon>
        <taxon>Polyneoptera</taxon>
        <taxon>Phasmatodea</taxon>
        <taxon>Timematodea</taxon>
        <taxon>Timematoidea</taxon>
        <taxon>Timematidae</taxon>
        <taxon>Timema</taxon>
    </lineage>
</organism>
<proteinExistence type="inferred from homology"/>
<dbReference type="Pfam" id="PF00042">
    <property type="entry name" value="Globin"/>
    <property type="match status" value="1"/>
</dbReference>
<keyword evidence="3 6" id="KW-0561">Oxygen transport</keyword>
<dbReference type="InterPro" id="IPR002336">
    <property type="entry name" value="Erythrocruorin"/>
</dbReference>
<evidence type="ECO:0000256" key="3">
    <source>
        <dbReference type="ARBA" id="ARBA00022621"/>
    </source>
</evidence>
<dbReference type="PANTHER" id="PTHR47217">
    <property type="entry name" value="GLOBIN-LIKE PROTEIN"/>
    <property type="match status" value="1"/>
</dbReference>
<dbReference type="GO" id="GO:0005576">
    <property type="term" value="C:extracellular region"/>
    <property type="evidence" value="ECO:0007669"/>
    <property type="project" value="InterPro"/>
</dbReference>
<accession>A0A7R9K243</accession>
<evidence type="ECO:0000256" key="6">
    <source>
        <dbReference type="RuleBase" id="RU000356"/>
    </source>
</evidence>
<evidence type="ECO:0000259" key="7">
    <source>
        <dbReference type="PROSITE" id="PS01033"/>
    </source>
</evidence>
<keyword evidence="1 6" id="KW-0813">Transport</keyword>
<keyword evidence="5" id="KW-0408">Iron</keyword>